<dbReference type="PANTHER" id="PTHR11439:SF483">
    <property type="entry name" value="PEPTIDE SYNTHASE GLIP-LIKE, PUTATIVE (AFU_ORTHOLOGUE AFUA_3G12920)-RELATED"/>
    <property type="match status" value="1"/>
</dbReference>
<sequence length="236" mass="26588">MFQMRDCIVTPTPQAKSVDLEKEETLNPGQIEAQPFDCRDLLETLDLTLLTQSDNQYLACYNTTHWRAAQRVLKYLKGTSTNNIEYNGNSTAKVELYTDTSFANANEGRKFVTGFVSILAGACITWTSVKQNCIILNTAELELVTAREGVTVIRYQSNAIIDNTAAISIIKDPCSHSSTKHIDIRHLHVRDTHEDKQISVMYFSTNDILADALTNPLRQPQFEKLRAMMAVKNLKL</sequence>
<dbReference type="EMBL" id="NCKW01011069">
    <property type="protein sequence ID" value="POM64625.1"/>
    <property type="molecule type" value="Genomic_DNA"/>
</dbReference>
<reference evidence="1 2" key="1">
    <citation type="journal article" date="2017" name="Genome Biol. Evol.">
        <title>Phytophthora megakarya and P. palmivora, closely related causal agents of cacao black pod rot, underwent increases in genome sizes and gene numbers by different mechanisms.</title>
        <authorList>
            <person name="Ali S.S."/>
            <person name="Shao J."/>
            <person name="Lary D.J."/>
            <person name="Kronmiller B."/>
            <person name="Shen D."/>
            <person name="Strem M.D."/>
            <person name="Amoako-Attah I."/>
            <person name="Akrofi A.Y."/>
            <person name="Begoude B.A."/>
            <person name="Ten Hoopen G.M."/>
            <person name="Coulibaly K."/>
            <person name="Kebe B.I."/>
            <person name="Melnick R.L."/>
            <person name="Guiltinan M.J."/>
            <person name="Tyler B.M."/>
            <person name="Meinhardt L.W."/>
            <person name="Bailey B.A."/>
        </authorList>
    </citation>
    <scope>NUCLEOTIDE SEQUENCE [LARGE SCALE GENOMIC DNA]</scope>
    <source>
        <strain evidence="2">sbr112.9</strain>
    </source>
</reference>
<dbReference type="PANTHER" id="PTHR11439">
    <property type="entry name" value="GAG-POL-RELATED RETROTRANSPOSON"/>
    <property type="match status" value="1"/>
</dbReference>
<organism evidence="1 2">
    <name type="scientific">Phytophthora palmivora</name>
    <dbReference type="NCBI Taxonomy" id="4796"/>
    <lineage>
        <taxon>Eukaryota</taxon>
        <taxon>Sar</taxon>
        <taxon>Stramenopiles</taxon>
        <taxon>Oomycota</taxon>
        <taxon>Peronosporomycetes</taxon>
        <taxon>Peronosporales</taxon>
        <taxon>Peronosporaceae</taxon>
        <taxon>Phytophthora</taxon>
    </lineage>
</organism>
<name>A0A2P4XGF1_9STRA</name>
<dbReference type="OrthoDB" id="126161at2759"/>
<gene>
    <name evidence="1" type="ORF">PHPALM_19820</name>
</gene>
<dbReference type="AlphaFoldDB" id="A0A2P4XGF1"/>
<proteinExistence type="predicted"/>
<dbReference type="Proteomes" id="UP000237271">
    <property type="component" value="Unassembled WGS sequence"/>
</dbReference>
<protein>
    <submittedName>
        <fullName evidence="1">Polyprotein</fullName>
    </submittedName>
</protein>
<accession>A0A2P4XGF1</accession>
<keyword evidence="2" id="KW-1185">Reference proteome</keyword>
<evidence type="ECO:0000313" key="2">
    <source>
        <dbReference type="Proteomes" id="UP000237271"/>
    </source>
</evidence>
<dbReference type="CDD" id="cd09272">
    <property type="entry name" value="RNase_HI_RT_Ty1"/>
    <property type="match status" value="1"/>
</dbReference>
<comment type="caution">
    <text evidence="1">The sequence shown here is derived from an EMBL/GenBank/DDBJ whole genome shotgun (WGS) entry which is preliminary data.</text>
</comment>
<evidence type="ECO:0000313" key="1">
    <source>
        <dbReference type="EMBL" id="POM64625.1"/>
    </source>
</evidence>